<dbReference type="AlphaFoldDB" id="A0A0S4J7A5"/>
<organism evidence="2 3">
    <name type="scientific">Bodo saltans</name>
    <name type="common">Flagellated protozoan</name>
    <dbReference type="NCBI Taxonomy" id="75058"/>
    <lineage>
        <taxon>Eukaryota</taxon>
        <taxon>Discoba</taxon>
        <taxon>Euglenozoa</taxon>
        <taxon>Kinetoplastea</taxon>
        <taxon>Metakinetoplastina</taxon>
        <taxon>Eubodonida</taxon>
        <taxon>Bodonidae</taxon>
        <taxon>Bodo</taxon>
    </lineage>
</organism>
<proteinExistence type="predicted"/>
<dbReference type="VEuPathDB" id="TriTrypDB:BSAL_90535"/>
<name>A0A0S4J7A5_BODSA</name>
<reference evidence="3" key="1">
    <citation type="submission" date="2015-09" db="EMBL/GenBank/DDBJ databases">
        <authorList>
            <consortium name="Pathogen Informatics"/>
        </authorList>
    </citation>
    <scope>NUCLEOTIDE SEQUENCE [LARGE SCALE GENOMIC DNA]</scope>
    <source>
        <strain evidence="3">Lake Konstanz</strain>
    </source>
</reference>
<evidence type="ECO:0000313" key="3">
    <source>
        <dbReference type="Proteomes" id="UP000051952"/>
    </source>
</evidence>
<dbReference type="EMBL" id="CYKH01001186">
    <property type="protein sequence ID" value="CUG85714.1"/>
    <property type="molecule type" value="Genomic_DNA"/>
</dbReference>
<evidence type="ECO:0000256" key="1">
    <source>
        <dbReference type="SAM" id="MobiDB-lite"/>
    </source>
</evidence>
<feature type="region of interest" description="Disordered" evidence="1">
    <location>
        <begin position="59"/>
        <end position="80"/>
    </location>
</feature>
<feature type="region of interest" description="Disordered" evidence="1">
    <location>
        <begin position="101"/>
        <end position="126"/>
    </location>
</feature>
<dbReference type="Proteomes" id="UP000051952">
    <property type="component" value="Unassembled WGS sequence"/>
</dbReference>
<keyword evidence="3" id="KW-1185">Reference proteome</keyword>
<gene>
    <name evidence="2" type="ORF">BSAL_90535</name>
</gene>
<accession>A0A0S4J7A5</accession>
<evidence type="ECO:0000313" key="2">
    <source>
        <dbReference type="EMBL" id="CUG85714.1"/>
    </source>
</evidence>
<sequence>MSVRWRGLAGVFAENDTAVVEWAGVVQRSWSDDDTCVIVLWDAGLPRFTCRCLVSRTRSSSTRCPSSGGPVPRSWDEATTSERWTRPPLCKQIYKSTYTSATPNLHEGRPDVSTSCPPPELIGGAIGDTRLATRRQRKDSTTILRVNSLLARNRVEDDQQAQSR</sequence>
<protein>
    <submittedName>
        <fullName evidence="2">Uncharacterized protein</fullName>
    </submittedName>
</protein>